<proteinExistence type="inferred from homology"/>
<evidence type="ECO:0000256" key="1">
    <source>
        <dbReference type="ARBA" id="ARBA00004141"/>
    </source>
</evidence>
<dbReference type="InterPro" id="IPR036259">
    <property type="entry name" value="MFS_trans_sf"/>
</dbReference>
<sequence length="163" mass="17534">MTMLGGLFTRRTGSYIITIFFGAVMMTLGNGMFIRVGKTVNWAKIIVFQILTGTGAGVLFQTPMIAIQTHTQQKDMTAAMSAFSIVRSQSSSMSIVIETVLQSNLGFPGLTSGSLHSGSSTTRAFNDEKGVYVAPFHLMWAFFAAVSDHVASCGLHQGQAREV</sequence>
<organism evidence="7 8">
    <name type="scientific">Colletotrichum spinosum</name>
    <dbReference type="NCBI Taxonomy" id="1347390"/>
    <lineage>
        <taxon>Eukaryota</taxon>
        <taxon>Fungi</taxon>
        <taxon>Dikarya</taxon>
        <taxon>Ascomycota</taxon>
        <taxon>Pezizomycotina</taxon>
        <taxon>Sordariomycetes</taxon>
        <taxon>Hypocreomycetidae</taxon>
        <taxon>Glomerellales</taxon>
        <taxon>Glomerellaceae</taxon>
        <taxon>Colletotrichum</taxon>
        <taxon>Colletotrichum orbiculare species complex</taxon>
    </lineage>
</organism>
<protein>
    <submittedName>
        <fullName evidence="7">Efflux pump dotC</fullName>
    </submittedName>
</protein>
<gene>
    <name evidence="7" type="primary">dotC-5</name>
    <name evidence="7" type="ORF">C8035_v001063</name>
</gene>
<feature type="transmembrane region" description="Helical" evidence="6">
    <location>
        <begin position="12"/>
        <end position="34"/>
    </location>
</feature>
<feature type="transmembrane region" description="Helical" evidence="6">
    <location>
        <begin position="46"/>
        <end position="67"/>
    </location>
</feature>
<evidence type="ECO:0000313" key="8">
    <source>
        <dbReference type="Proteomes" id="UP000295083"/>
    </source>
</evidence>
<dbReference type="Proteomes" id="UP000295083">
    <property type="component" value="Unassembled WGS sequence"/>
</dbReference>
<name>A0A4R8Q0U2_9PEZI</name>
<evidence type="ECO:0000256" key="5">
    <source>
        <dbReference type="ARBA" id="ARBA00023136"/>
    </source>
</evidence>
<evidence type="ECO:0000256" key="6">
    <source>
        <dbReference type="SAM" id="Phobius"/>
    </source>
</evidence>
<dbReference type="SUPFAM" id="SSF103473">
    <property type="entry name" value="MFS general substrate transporter"/>
    <property type="match status" value="1"/>
</dbReference>
<evidence type="ECO:0000256" key="2">
    <source>
        <dbReference type="ARBA" id="ARBA00007520"/>
    </source>
</evidence>
<dbReference type="PANTHER" id="PTHR23501">
    <property type="entry name" value="MAJOR FACILITATOR SUPERFAMILY"/>
    <property type="match status" value="1"/>
</dbReference>
<comment type="subcellular location">
    <subcellularLocation>
        <location evidence="1">Membrane</location>
        <topology evidence="1">Multi-pass membrane protein</topology>
    </subcellularLocation>
</comment>
<keyword evidence="3 6" id="KW-0812">Transmembrane</keyword>
<comment type="caution">
    <text evidence="7">The sequence shown here is derived from an EMBL/GenBank/DDBJ whole genome shotgun (WGS) entry which is preliminary data.</text>
</comment>
<keyword evidence="8" id="KW-1185">Reference proteome</keyword>
<comment type="similarity">
    <text evidence="2">Belongs to the major facilitator superfamily. TCR/Tet family.</text>
</comment>
<keyword evidence="4 6" id="KW-1133">Transmembrane helix</keyword>
<dbReference type="GO" id="GO:0022857">
    <property type="term" value="F:transmembrane transporter activity"/>
    <property type="evidence" value="ECO:0007669"/>
    <property type="project" value="TreeGrafter"/>
</dbReference>
<evidence type="ECO:0000256" key="4">
    <source>
        <dbReference type="ARBA" id="ARBA00022989"/>
    </source>
</evidence>
<reference evidence="7 8" key="1">
    <citation type="submission" date="2018-11" db="EMBL/GenBank/DDBJ databases">
        <title>Genome sequence and assembly of Colletotrichum spinosum.</title>
        <authorList>
            <person name="Gan P."/>
            <person name="Shirasu K."/>
        </authorList>
    </citation>
    <scope>NUCLEOTIDE SEQUENCE [LARGE SCALE GENOMIC DNA]</scope>
    <source>
        <strain evidence="7 8">CBS 515.97</strain>
    </source>
</reference>
<evidence type="ECO:0000313" key="7">
    <source>
        <dbReference type="EMBL" id="TDZ31907.1"/>
    </source>
</evidence>
<keyword evidence="5 6" id="KW-0472">Membrane</keyword>
<dbReference type="PANTHER" id="PTHR23501:SF102">
    <property type="entry name" value="DRUG TRANSPORTER, PUTATIVE (AFU_ORTHOLOGUE AFUA_3G08530)-RELATED"/>
    <property type="match status" value="1"/>
</dbReference>
<dbReference type="EMBL" id="QAPG01000091">
    <property type="protein sequence ID" value="TDZ31907.1"/>
    <property type="molecule type" value="Genomic_DNA"/>
</dbReference>
<accession>A0A4R8Q0U2</accession>
<evidence type="ECO:0000256" key="3">
    <source>
        <dbReference type="ARBA" id="ARBA00022692"/>
    </source>
</evidence>
<dbReference type="AlphaFoldDB" id="A0A4R8Q0U2"/>
<dbReference type="GO" id="GO:0005886">
    <property type="term" value="C:plasma membrane"/>
    <property type="evidence" value="ECO:0007669"/>
    <property type="project" value="TreeGrafter"/>
</dbReference>